<gene>
    <name evidence="1" type="ORF">PENTCL1PPCAC_12768</name>
</gene>
<organism evidence="1 2">
    <name type="scientific">Pristionchus entomophagus</name>
    <dbReference type="NCBI Taxonomy" id="358040"/>
    <lineage>
        <taxon>Eukaryota</taxon>
        <taxon>Metazoa</taxon>
        <taxon>Ecdysozoa</taxon>
        <taxon>Nematoda</taxon>
        <taxon>Chromadorea</taxon>
        <taxon>Rhabditida</taxon>
        <taxon>Rhabditina</taxon>
        <taxon>Diplogasteromorpha</taxon>
        <taxon>Diplogasteroidea</taxon>
        <taxon>Neodiplogasteridae</taxon>
        <taxon>Pristionchus</taxon>
    </lineage>
</organism>
<comment type="caution">
    <text evidence="1">The sequence shown here is derived from an EMBL/GenBank/DDBJ whole genome shotgun (WGS) entry which is preliminary data.</text>
</comment>
<evidence type="ECO:0000313" key="1">
    <source>
        <dbReference type="EMBL" id="GMS90593.1"/>
    </source>
</evidence>
<dbReference type="EMBL" id="BTSX01000003">
    <property type="protein sequence ID" value="GMS90593.1"/>
    <property type="molecule type" value="Genomic_DNA"/>
</dbReference>
<reference evidence="1" key="1">
    <citation type="submission" date="2023-10" db="EMBL/GenBank/DDBJ databases">
        <title>Genome assembly of Pristionchus species.</title>
        <authorList>
            <person name="Yoshida K."/>
            <person name="Sommer R.J."/>
        </authorList>
    </citation>
    <scope>NUCLEOTIDE SEQUENCE</scope>
    <source>
        <strain evidence="1">RS0144</strain>
    </source>
</reference>
<proteinExistence type="predicted"/>
<keyword evidence="2" id="KW-1185">Reference proteome</keyword>
<evidence type="ECO:0000313" key="2">
    <source>
        <dbReference type="Proteomes" id="UP001432027"/>
    </source>
</evidence>
<dbReference type="Proteomes" id="UP001432027">
    <property type="component" value="Unassembled WGS sequence"/>
</dbReference>
<protein>
    <submittedName>
        <fullName evidence="1">Uncharacterized protein</fullName>
    </submittedName>
</protein>
<sequence length="71" mass="7436">SLERFLRGFTACELSDDGGFDELEEADGRCFTDMRLASELLLSSAMLIRGGGGYFLQAQTTAPTAAAAAAA</sequence>
<dbReference type="AlphaFoldDB" id="A0AAV5T8Z6"/>
<feature type="non-terminal residue" evidence="1">
    <location>
        <position position="71"/>
    </location>
</feature>
<feature type="non-terminal residue" evidence="1">
    <location>
        <position position="1"/>
    </location>
</feature>
<name>A0AAV5T8Z6_9BILA</name>
<accession>A0AAV5T8Z6</accession>